<reference evidence="1" key="1">
    <citation type="submission" date="2018-06" db="EMBL/GenBank/DDBJ databases">
        <authorList>
            <consortium name="PulseNet: The National Subtyping Network for Foodborne Disease Surveillance"/>
            <person name="Tarr C.L."/>
            <person name="Trees E."/>
            <person name="Katz L.S."/>
            <person name="Carleton-Romer H.A."/>
            <person name="Stroika S."/>
            <person name="Kucerova Z."/>
            <person name="Roache K.F."/>
            <person name="Sabol A.L."/>
            <person name="Besser J."/>
            <person name="Gerner-Smidt P."/>
        </authorList>
    </citation>
    <scope>NUCLEOTIDE SEQUENCE</scope>
    <source>
        <strain evidence="1">PNUSAS043090</strain>
    </source>
</reference>
<organism evidence="1">
    <name type="scientific">Salmonella enterica</name>
    <name type="common">Salmonella choleraesuis</name>
    <dbReference type="NCBI Taxonomy" id="28901"/>
    <lineage>
        <taxon>Bacteria</taxon>
        <taxon>Pseudomonadati</taxon>
        <taxon>Pseudomonadota</taxon>
        <taxon>Gammaproteobacteria</taxon>
        <taxon>Enterobacterales</taxon>
        <taxon>Enterobacteriaceae</taxon>
        <taxon>Salmonella</taxon>
    </lineage>
</organism>
<evidence type="ECO:0000313" key="1">
    <source>
        <dbReference type="EMBL" id="EBO4819327.1"/>
    </source>
</evidence>
<gene>
    <name evidence="1" type="ORF">DOF42_24075</name>
</gene>
<protein>
    <recommendedName>
        <fullName evidence="2">Tail fiber assembly protein</fullName>
    </recommendedName>
</protein>
<dbReference type="InterPro" id="IPR003458">
    <property type="entry name" value="Phage_T4_Gp38_tail_assem"/>
</dbReference>
<dbReference type="AlphaFoldDB" id="A0A5U0Q6R3"/>
<dbReference type="EMBL" id="AAGIQQ010000057">
    <property type="protein sequence ID" value="EBO4819327.1"/>
    <property type="molecule type" value="Genomic_DNA"/>
</dbReference>
<comment type="caution">
    <text evidence="1">The sequence shown here is derived from an EMBL/GenBank/DDBJ whole genome shotgun (WGS) entry which is preliminary data.</text>
</comment>
<accession>A0A5U0Q6R3</accession>
<dbReference type="Pfam" id="PF02413">
    <property type="entry name" value="Caudo_TAP"/>
    <property type="match status" value="1"/>
</dbReference>
<evidence type="ECO:0008006" key="2">
    <source>
        <dbReference type="Google" id="ProtNLM"/>
    </source>
</evidence>
<proteinExistence type="predicted"/>
<sequence>MVTDEEKTQLDEWKKYRVKINQVDTTNSVWPEQPA</sequence>
<name>A0A5U0Q6R3_SALER</name>